<keyword evidence="2" id="KW-1185">Reference proteome</keyword>
<gene>
    <name evidence="1" type="ORF">RRF57_011944</name>
</gene>
<dbReference type="AlphaFoldDB" id="A0AAN7ZAC1"/>
<evidence type="ECO:0000313" key="2">
    <source>
        <dbReference type="Proteomes" id="UP001305414"/>
    </source>
</evidence>
<dbReference type="EMBL" id="JAWHQM010000065">
    <property type="protein sequence ID" value="KAK5636232.1"/>
    <property type="molecule type" value="Genomic_DNA"/>
</dbReference>
<comment type="caution">
    <text evidence="1">The sequence shown here is derived from an EMBL/GenBank/DDBJ whole genome shotgun (WGS) entry which is preliminary data.</text>
</comment>
<protein>
    <submittedName>
        <fullName evidence="1">Uncharacterized protein</fullName>
    </submittedName>
</protein>
<proteinExistence type="predicted"/>
<organism evidence="1 2">
    <name type="scientific">Xylaria bambusicola</name>
    <dbReference type="NCBI Taxonomy" id="326684"/>
    <lineage>
        <taxon>Eukaryota</taxon>
        <taxon>Fungi</taxon>
        <taxon>Dikarya</taxon>
        <taxon>Ascomycota</taxon>
        <taxon>Pezizomycotina</taxon>
        <taxon>Sordariomycetes</taxon>
        <taxon>Xylariomycetidae</taxon>
        <taxon>Xylariales</taxon>
        <taxon>Xylariaceae</taxon>
        <taxon>Xylaria</taxon>
    </lineage>
</organism>
<accession>A0AAN7ZAC1</accession>
<evidence type="ECO:0000313" key="1">
    <source>
        <dbReference type="EMBL" id="KAK5636232.1"/>
    </source>
</evidence>
<name>A0AAN7ZAC1_9PEZI</name>
<reference evidence="1 2" key="1">
    <citation type="submission" date="2023-10" db="EMBL/GenBank/DDBJ databases">
        <title>Draft genome sequence of Xylaria bambusicola isolate GMP-LS, the root and basal stem rot pathogen of sugarcane in Indonesia.</title>
        <authorList>
            <person name="Selvaraj P."/>
            <person name="Muralishankar V."/>
            <person name="Muruganantham S."/>
            <person name="Sp S."/>
            <person name="Haryani S."/>
            <person name="Lau K.J.X."/>
            <person name="Naqvi N.I."/>
        </authorList>
    </citation>
    <scope>NUCLEOTIDE SEQUENCE [LARGE SCALE GENOMIC DNA]</scope>
    <source>
        <strain evidence="1">GMP-LS</strain>
    </source>
</reference>
<dbReference type="Proteomes" id="UP001305414">
    <property type="component" value="Unassembled WGS sequence"/>
</dbReference>
<sequence length="547" mass="62500">MPRIIDVRNVSIHQITRGRLWPLSLVVSRLVAATNLTTADIGANEPPPPLLDGCLSNSLPAPVWFVDAFEYKDNYNGASTVNFILSSKIIANKLKCFSEAEGRRQSVQGECANEDEKHQSSSITRTDDWAWNFMLFTVSLVRFMKRTCNSPDYARTERRTAYSACARVILSQFFFEPSSRNFSIECEWSRNGNGVRESANFVGNGTTKLEINSVNSTRILVKLHKPLEVPPYIPPSPPGHSTPGCSSRSKLPVWLKWNISEFTWYIVKVKNQAIQQTFVCGWQTYAEGSLTQPRENWWCNGYSEEEVKPPKHTYEAEILFRHISKEEKLIVNQTWYCDDEDREAPEKFHATGSVTVESVTFPGNSLTPRNYVIEGKLELHYEMEPYALELPNAQAARCTVTSFDAQCFFLIGRKSETPTYWTYENSSTSVRGDFSLIMRFPFEGDDNIVCGVNGPELYPTKFEPERWWNCQMVTWGGDPMNIKALDFNYNRDTTILSINATVATVRFSGPEYNITSIQFAIHKLYVRYISLSVTRVFDEREVLIESF</sequence>